<protein>
    <recommendedName>
        <fullName evidence="2">RGS domain-containing protein</fullName>
    </recommendedName>
</protein>
<feature type="compositionally biased region" description="Basic and acidic residues" evidence="1">
    <location>
        <begin position="18"/>
        <end position="29"/>
    </location>
</feature>
<evidence type="ECO:0000313" key="3">
    <source>
        <dbReference type="EMBL" id="KAK7070969.1"/>
    </source>
</evidence>
<dbReference type="Proteomes" id="UP001381693">
    <property type="component" value="Unassembled WGS sequence"/>
</dbReference>
<dbReference type="InterPro" id="IPR044926">
    <property type="entry name" value="RGS_subdomain_2"/>
</dbReference>
<feature type="region of interest" description="Disordered" evidence="1">
    <location>
        <begin position="13"/>
        <end position="64"/>
    </location>
</feature>
<evidence type="ECO:0000313" key="4">
    <source>
        <dbReference type="Proteomes" id="UP001381693"/>
    </source>
</evidence>
<keyword evidence="4" id="KW-1185">Reference proteome</keyword>
<dbReference type="AlphaFoldDB" id="A0AAN8X2N7"/>
<gene>
    <name evidence="3" type="ORF">SK128_020178</name>
</gene>
<dbReference type="Pfam" id="PF00615">
    <property type="entry name" value="RGS"/>
    <property type="match status" value="1"/>
</dbReference>
<comment type="caution">
    <text evidence="3">The sequence shown here is derived from an EMBL/GenBank/DDBJ whole genome shotgun (WGS) entry which is preliminary data.</text>
</comment>
<feature type="compositionally biased region" description="Basic and acidic residues" evidence="1">
    <location>
        <begin position="42"/>
        <end position="61"/>
    </location>
</feature>
<organism evidence="3 4">
    <name type="scientific">Halocaridina rubra</name>
    <name type="common">Hawaiian red shrimp</name>
    <dbReference type="NCBI Taxonomy" id="373956"/>
    <lineage>
        <taxon>Eukaryota</taxon>
        <taxon>Metazoa</taxon>
        <taxon>Ecdysozoa</taxon>
        <taxon>Arthropoda</taxon>
        <taxon>Crustacea</taxon>
        <taxon>Multicrustacea</taxon>
        <taxon>Malacostraca</taxon>
        <taxon>Eumalacostraca</taxon>
        <taxon>Eucarida</taxon>
        <taxon>Decapoda</taxon>
        <taxon>Pleocyemata</taxon>
        <taxon>Caridea</taxon>
        <taxon>Atyoidea</taxon>
        <taxon>Atyidae</taxon>
        <taxon>Halocaridina</taxon>
    </lineage>
</organism>
<dbReference type="Gene3D" id="1.10.167.10">
    <property type="entry name" value="Regulator of G-protein Signalling 4, domain 2"/>
    <property type="match status" value="1"/>
</dbReference>
<evidence type="ECO:0000259" key="2">
    <source>
        <dbReference type="PROSITE" id="PS50132"/>
    </source>
</evidence>
<dbReference type="SUPFAM" id="SSF48097">
    <property type="entry name" value="Regulator of G-protein signaling, RGS"/>
    <property type="match status" value="1"/>
</dbReference>
<feature type="domain" description="RGS" evidence="2">
    <location>
        <begin position="66"/>
        <end position="182"/>
    </location>
</feature>
<dbReference type="PANTHER" id="PTHR10845">
    <property type="entry name" value="REGULATOR OF G PROTEIN SIGNALING"/>
    <property type="match status" value="1"/>
</dbReference>
<dbReference type="EMBL" id="JAXCGZ010015181">
    <property type="protein sequence ID" value="KAK7070969.1"/>
    <property type="molecule type" value="Genomic_DNA"/>
</dbReference>
<proteinExistence type="predicted"/>
<sequence>MESRFTKLKVKAANLLKSPDKQKEFPKKDDDEDENSQPSTSKGKEEKKSERSKSPSKDQAERWTSSINALLSDLEGVEAFRSYLKDLEDESDEDGAYTKYIDFYMDCEDYKSDFKRLEDTAKRICKIYLAVGAEKEVGTGNGGKSVILGKKLEEEGLKEKALFDEPQEKVKKKLSLELYPNFCKHLKEKLKL</sequence>
<dbReference type="PROSITE" id="PS50132">
    <property type="entry name" value="RGS"/>
    <property type="match status" value="1"/>
</dbReference>
<dbReference type="PANTHER" id="PTHR10845:SF192">
    <property type="entry name" value="DOUBLE HIT, ISOFORM B"/>
    <property type="match status" value="1"/>
</dbReference>
<dbReference type="InterPro" id="IPR036305">
    <property type="entry name" value="RGS_sf"/>
</dbReference>
<evidence type="ECO:0000256" key="1">
    <source>
        <dbReference type="SAM" id="MobiDB-lite"/>
    </source>
</evidence>
<dbReference type="InterPro" id="IPR016137">
    <property type="entry name" value="RGS"/>
</dbReference>
<dbReference type="SMART" id="SM00315">
    <property type="entry name" value="RGS"/>
    <property type="match status" value="1"/>
</dbReference>
<dbReference type="PRINTS" id="PR01301">
    <property type="entry name" value="RGSPROTEIN"/>
</dbReference>
<name>A0AAN8X2N7_HALRR</name>
<reference evidence="3 4" key="1">
    <citation type="submission" date="2023-11" db="EMBL/GenBank/DDBJ databases">
        <title>Halocaridina rubra genome assembly.</title>
        <authorList>
            <person name="Smith C."/>
        </authorList>
    </citation>
    <scope>NUCLEOTIDE SEQUENCE [LARGE SCALE GENOMIC DNA]</scope>
    <source>
        <strain evidence="3">EP-1</strain>
        <tissue evidence="3">Whole</tissue>
    </source>
</reference>
<accession>A0AAN8X2N7</accession>